<gene>
    <name evidence="2" type="ORF">CI238_02663</name>
</gene>
<feature type="region of interest" description="Disordered" evidence="1">
    <location>
        <begin position="532"/>
        <end position="551"/>
    </location>
</feature>
<feature type="compositionally biased region" description="Basic and acidic residues" evidence="1">
    <location>
        <begin position="532"/>
        <end position="542"/>
    </location>
</feature>
<dbReference type="AlphaFoldDB" id="A0A162NYU6"/>
<feature type="region of interest" description="Disordered" evidence="1">
    <location>
        <begin position="54"/>
        <end position="97"/>
    </location>
</feature>
<name>A0A162NYU6_COLIC</name>
<protein>
    <recommendedName>
        <fullName evidence="4">Bulb-type lectin domain-containing protein</fullName>
    </recommendedName>
</protein>
<accession>A0A162NYU6</accession>
<sequence>MGPTLGPNMTTSQPRWVRIGGSTSRRSKVIFGALILFLASSVFILQPDWHVSSSGQRVPSLHHQPPSGPTPSPLSANNTRPQKSAGDGGSRPRTAVLSPDADGVLLSAGTPFFTSPSGRHSLVLQDDGDLVLNRMDEDGTAHPVWWTGTGDKHSGGRTLVVEKHKDHFRIVLNAMLKNTWTTVWHSDLDPACKIKKGAIIARDEDSNQPQSTGMLEMSPGQLELSDQGRLSIAGLCDLYVSPKEREKERTLAVIIAGLYRTNPVTCKTHMDNLIADHPSFSRIDVFAYVLFEPADVSVFNRSKASIEAELRECYGSHLRSVDVSPVSQEEEEYPGGKEAMAATPCGKKLRRLNNQLKTVALAAERWWAWNIANGFTHDTVLRIRPDTSLRAKPEFKSLEELGQNTLVLPHPHGEHYFYCARMCGRVGVGPTDQIAYGSPAAMGHWLYMYDRFPQMVELAGSPSGPALHDFSGCEVMPPGPLASDCPKPAPCSIECLVAWFLDARGVDFHIEWGWEQNLLRWIDLGPLGAEEERQADHDGGLDERDDGLAWG</sequence>
<evidence type="ECO:0000313" key="3">
    <source>
        <dbReference type="Proteomes" id="UP000076584"/>
    </source>
</evidence>
<dbReference type="STRING" id="1573173.A0A162NYU6"/>
<reference evidence="2 3" key="1">
    <citation type="submission" date="2015-06" db="EMBL/GenBank/DDBJ databases">
        <title>Survival trade-offs in plant roots during colonization by closely related pathogenic and mutualistic fungi.</title>
        <authorList>
            <person name="Hacquard S."/>
            <person name="Kracher B."/>
            <person name="Hiruma K."/>
            <person name="Weinman A."/>
            <person name="Muench P."/>
            <person name="Garrido Oter R."/>
            <person name="Ver Loren van Themaat E."/>
            <person name="Dallerey J.-F."/>
            <person name="Damm U."/>
            <person name="Henrissat B."/>
            <person name="Lespinet O."/>
            <person name="Thon M."/>
            <person name="Kemen E."/>
            <person name="McHardy A.C."/>
            <person name="Schulze-Lefert P."/>
            <person name="O'Connell R.J."/>
        </authorList>
    </citation>
    <scope>NUCLEOTIDE SEQUENCE [LARGE SCALE GENOMIC DNA]</scope>
    <source>
        <strain evidence="2 3">MAFF 238704</strain>
    </source>
</reference>
<evidence type="ECO:0008006" key="4">
    <source>
        <dbReference type="Google" id="ProtNLM"/>
    </source>
</evidence>
<organism evidence="2 3">
    <name type="scientific">Colletotrichum incanum</name>
    <name type="common">Soybean anthracnose fungus</name>
    <dbReference type="NCBI Taxonomy" id="1573173"/>
    <lineage>
        <taxon>Eukaryota</taxon>
        <taxon>Fungi</taxon>
        <taxon>Dikarya</taxon>
        <taxon>Ascomycota</taxon>
        <taxon>Pezizomycotina</taxon>
        <taxon>Sordariomycetes</taxon>
        <taxon>Hypocreomycetidae</taxon>
        <taxon>Glomerellales</taxon>
        <taxon>Glomerellaceae</taxon>
        <taxon>Colletotrichum</taxon>
        <taxon>Colletotrichum spaethianum species complex</taxon>
    </lineage>
</organism>
<dbReference type="Gene3D" id="2.90.10.30">
    <property type="match status" value="1"/>
</dbReference>
<keyword evidence="3" id="KW-1185">Reference proteome</keyword>
<evidence type="ECO:0000256" key="1">
    <source>
        <dbReference type="SAM" id="MobiDB-lite"/>
    </source>
</evidence>
<evidence type="ECO:0000313" key="2">
    <source>
        <dbReference type="EMBL" id="KZL86465.1"/>
    </source>
</evidence>
<dbReference type="EMBL" id="LFIW01000420">
    <property type="protein sequence ID" value="KZL86465.1"/>
    <property type="molecule type" value="Genomic_DNA"/>
</dbReference>
<proteinExistence type="predicted"/>
<comment type="caution">
    <text evidence="2">The sequence shown here is derived from an EMBL/GenBank/DDBJ whole genome shotgun (WGS) entry which is preliminary data.</text>
</comment>
<dbReference type="Proteomes" id="UP000076584">
    <property type="component" value="Unassembled WGS sequence"/>
</dbReference>
<feature type="compositionally biased region" description="Polar residues" evidence="1">
    <location>
        <begin position="73"/>
        <end position="82"/>
    </location>
</feature>